<dbReference type="CDD" id="cd09752">
    <property type="entry name" value="Cas5_I-C"/>
    <property type="match status" value="1"/>
</dbReference>
<dbReference type="GO" id="GO:0004519">
    <property type="term" value="F:endonuclease activity"/>
    <property type="evidence" value="ECO:0007669"/>
    <property type="project" value="UniProtKB-UniRule"/>
</dbReference>
<accession>A0A087DA53</accession>
<dbReference type="GO" id="GO:0043571">
    <property type="term" value="P:maintenance of CRISPR repeat elements"/>
    <property type="evidence" value="ECO:0007669"/>
    <property type="project" value="UniProtKB-UniRule"/>
</dbReference>
<dbReference type="AlphaFoldDB" id="A0A087DA53"/>
<comment type="function">
    <text evidence="2">CRISPR (clustered regularly interspaced short palindromic repeat) is an adaptive immune system that provides protection against mobile genetic elements (viruses, transposable elements and conjugative plasmids). CRISPR clusters contain spacers, sequences complementary to antecedent mobile elements, and target invading nucleic acids. CRISPR clusters are transcribed and processed into CRISPR RNA (crRNA).</text>
</comment>
<protein>
    <recommendedName>
        <fullName evidence="2">pre-crRNA processing endonuclease</fullName>
        <ecNumber evidence="2">3.1.-.-</ecNumber>
    </recommendedName>
</protein>
<dbReference type="RefSeq" id="WP_033891041.1">
    <property type="nucleotide sequence ID" value="NZ_JDUT01000004.1"/>
</dbReference>
<dbReference type="EMBL" id="JGZN01000008">
    <property type="protein sequence ID" value="KFI92403.1"/>
    <property type="molecule type" value="Genomic_DNA"/>
</dbReference>
<evidence type="ECO:0000313" key="3">
    <source>
        <dbReference type="EMBL" id="KFI92403.1"/>
    </source>
</evidence>
<dbReference type="PIRSF" id="PIRSF029950">
    <property type="entry name" value="Cas_CT1134"/>
    <property type="match status" value="1"/>
</dbReference>
<organism evidence="3 4">
    <name type="scientific">Bifidobacterium saguini DSM 23967</name>
    <dbReference type="NCBI Taxonomy" id="1437607"/>
    <lineage>
        <taxon>Bacteria</taxon>
        <taxon>Bacillati</taxon>
        <taxon>Actinomycetota</taxon>
        <taxon>Actinomycetes</taxon>
        <taxon>Bifidobacteriales</taxon>
        <taxon>Bifidobacteriaceae</taxon>
        <taxon>Bifidobacterium</taxon>
    </lineage>
</organism>
<name>A0A087DA53_9BIFI</name>
<proteinExistence type="inferred from homology"/>
<dbReference type="STRING" id="1437607.BISA_0803"/>
<comment type="caution">
    <text evidence="3">The sequence shown here is derived from an EMBL/GenBank/DDBJ whole genome shotgun (WGS) entry which is preliminary data.</text>
</comment>
<dbReference type="Gene3D" id="3.30.70.2660">
    <property type="match status" value="1"/>
</dbReference>
<keyword evidence="1 2" id="KW-0051">Antiviral defense</keyword>
<dbReference type="OrthoDB" id="5621871at2"/>
<dbReference type="Proteomes" id="UP000029066">
    <property type="component" value="Unassembled WGS sequence"/>
</dbReference>
<gene>
    <name evidence="3" type="ORF">BISA_0803</name>
</gene>
<dbReference type="Pfam" id="PF09704">
    <property type="entry name" value="Cas_Cas5d"/>
    <property type="match status" value="1"/>
</dbReference>
<dbReference type="GO" id="GO:0051607">
    <property type="term" value="P:defense response to virus"/>
    <property type="evidence" value="ECO:0007669"/>
    <property type="project" value="UniProtKB-UniRule"/>
</dbReference>
<keyword evidence="2" id="KW-0540">Nuclease</keyword>
<sequence length="218" mass="25164">MPIRLEVWGDYALFSRPEMKTERVTYDVMTPSAARGILEAIFWHPGLCWRIDRIYVLNPIRFDSIRRNEVDSVINVSKIKSMAEGKGDGGAIYTSESIQQRSATVLRNVRYVIDAHFTIDCRKAAPEDSAEKFQSMFMRRAAKGQYFHHPYFGTREFPADFQLWKKNEDPIGFEQGHRDLGYMFFDFDYRNPASPKPLFFRAALNDGVLDVASAEVKS</sequence>
<dbReference type="GO" id="GO:0016787">
    <property type="term" value="F:hydrolase activity"/>
    <property type="evidence" value="ECO:0007669"/>
    <property type="project" value="UniProtKB-KW"/>
</dbReference>
<dbReference type="InterPro" id="IPR013422">
    <property type="entry name" value="CRISPR-assoc_prot_Cas5_N"/>
</dbReference>
<dbReference type="EC" id="3.1.-.-" evidence="2"/>
<dbReference type="InterPro" id="IPR021124">
    <property type="entry name" value="CRISPR-assoc_prot_Cas5"/>
</dbReference>
<dbReference type="NCBIfam" id="TIGR02593">
    <property type="entry name" value="CRISPR_cas5"/>
    <property type="match status" value="1"/>
</dbReference>
<dbReference type="GO" id="GO:0003723">
    <property type="term" value="F:RNA binding"/>
    <property type="evidence" value="ECO:0007669"/>
    <property type="project" value="UniProtKB-UniRule"/>
</dbReference>
<keyword evidence="2" id="KW-0255">Endonuclease</keyword>
<dbReference type="InterPro" id="IPR010155">
    <property type="entry name" value="CRISPR-assoc_prot_Cas5d"/>
</dbReference>
<keyword evidence="2" id="KW-0694">RNA-binding</keyword>
<evidence type="ECO:0000256" key="2">
    <source>
        <dbReference type="PIRNR" id="PIRNR029950"/>
    </source>
</evidence>
<dbReference type="NCBIfam" id="TIGR01876">
    <property type="entry name" value="cas_Cas5d"/>
    <property type="match status" value="1"/>
</dbReference>
<reference evidence="3 4" key="1">
    <citation type="submission" date="2014-03" db="EMBL/GenBank/DDBJ databases">
        <title>Genomics of Bifidobacteria.</title>
        <authorList>
            <person name="Ventura M."/>
            <person name="Milani C."/>
            <person name="Lugli G.A."/>
        </authorList>
    </citation>
    <scope>NUCLEOTIDE SEQUENCE [LARGE SCALE GENOMIC DNA]</scope>
    <source>
        <strain evidence="3 4">DSM 23967</strain>
    </source>
</reference>
<evidence type="ECO:0000313" key="4">
    <source>
        <dbReference type="Proteomes" id="UP000029066"/>
    </source>
</evidence>
<keyword evidence="2" id="KW-0378">Hydrolase</keyword>
<comment type="similarity">
    <text evidence="2">Belongs to the CRISPR-associated protein Cas5 family. Subtype I-C/Dvulg subfamily.</text>
</comment>
<evidence type="ECO:0000256" key="1">
    <source>
        <dbReference type="ARBA" id="ARBA00023118"/>
    </source>
</evidence>